<evidence type="ECO:0000256" key="1">
    <source>
        <dbReference type="ARBA" id="ARBA00022679"/>
    </source>
</evidence>
<gene>
    <name evidence="3" type="ORF">GC098_21220</name>
</gene>
<dbReference type="Pfam" id="PF00534">
    <property type="entry name" value="Glycos_transf_1"/>
    <property type="match status" value="1"/>
</dbReference>
<keyword evidence="4" id="KW-1185">Reference proteome</keyword>
<dbReference type="SUPFAM" id="SSF53756">
    <property type="entry name" value="UDP-Glycosyltransferase/glycogen phosphorylase"/>
    <property type="match status" value="1"/>
</dbReference>
<proteinExistence type="predicted"/>
<keyword evidence="1" id="KW-0808">Transferase</keyword>
<evidence type="ECO:0000313" key="3">
    <source>
        <dbReference type="EMBL" id="NOU73888.1"/>
    </source>
</evidence>
<evidence type="ECO:0000313" key="4">
    <source>
        <dbReference type="Proteomes" id="UP000616779"/>
    </source>
</evidence>
<sequence>MSNKKIVLFDRLDSETNPGGDTVQIRAIAEFLRNKNHNVIIARNYEMDFSIYDIAIGFNLTLPYEAYLQSQIAKKYNLSFIFFPVYWDLSKLEMIDIFTIRNFVRNILPRKIIFSLKSRYFQKKNQDIINLLNIDYKLMRNKNNLICEILNETALICPNSFAELGHIIENYSVENLRKKSIVIYNGIDSAEILFSEEKEEDLWSWLPKKFICCVGGIGPRKNQLNLVKAANNTEIPVIIIGKASKNDVAYENYIKKIAKPNVIFLKYLEHQDIFKILRKAHGHLQPSFIETPGLSSLEAGLLGCNIGVADTAPVKEYFGDYATYCDPHNVNSIKKCLEILYNNEKNNKLSRFITEKYDWKYVLGELNIALKKF</sequence>
<dbReference type="PANTHER" id="PTHR46401">
    <property type="entry name" value="GLYCOSYLTRANSFERASE WBBK-RELATED"/>
    <property type="match status" value="1"/>
</dbReference>
<dbReference type="Proteomes" id="UP000616779">
    <property type="component" value="Unassembled WGS sequence"/>
</dbReference>
<reference evidence="3 4" key="1">
    <citation type="submission" date="2019-10" db="EMBL/GenBank/DDBJ databases">
        <title>Description of Paenibacillus terrestris sp. nov.</title>
        <authorList>
            <person name="Carlier A."/>
            <person name="Qi S."/>
        </authorList>
    </citation>
    <scope>NUCLEOTIDE SEQUENCE [LARGE SCALE GENOMIC DNA]</scope>
    <source>
        <strain evidence="3 4">LMG 31458</strain>
    </source>
</reference>
<dbReference type="Gene3D" id="3.40.50.2000">
    <property type="entry name" value="Glycogen Phosphorylase B"/>
    <property type="match status" value="2"/>
</dbReference>
<comment type="caution">
    <text evidence="3">The sequence shown here is derived from an EMBL/GenBank/DDBJ whole genome shotgun (WGS) entry which is preliminary data.</text>
</comment>
<name>A0ABX1XZ65_9BACL</name>
<dbReference type="RefSeq" id="WP_171645298.1">
    <property type="nucleotide sequence ID" value="NZ_WHOA01000143.1"/>
</dbReference>
<dbReference type="InterPro" id="IPR001296">
    <property type="entry name" value="Glyco_trans_1"/>
</dbReference>
<evidence type="ECO:0000259" key="2">
    <source>
        <dbReference type="Pfam" id="PF00534"/>
    </source>
</evidence>
<accession>A0ABX1XZ65</accession>
<dbReference type="EMBL" id="WHOA01000143">
    <property type="protein sequence ID" value="NOU73888.1"/>
    <property type="molecule type" value="Genomic_DNA"/>
</dbReference>
<feature type="domain" description="Glycosyl transferase family 1" evidence="2">
    <location>
        <begin position="207"/>
        <end position="354"/>
    </location>
</feature>
<protein>
    <submittedName>
        <fullName evidence="3">Glycosyltransferase</fullName>
    </submittedName>
</protein>
<dbReference type="PANTHER" id="PTHR46401:SF2">
    <property type="entry name" value="GLYCOSYLTRANSFERASE WBBK-RELATED"/>
    <property type="match status" value="1"/>
</dbReference>
<organism evidence="3 4">
    <name type="scientific">Paenibacillus phytorum</name>
    <dbReference type="NCBI Taxonomy" id="2654977"/>
    <lineage>
        <taxon>Bacteria</taxon>
        <taxon>Bacillati</taxon>
        <taxon>Bacillota</taxon>
        <taxon>Bacilli</taxon>
        <taxon>Bacillales</taxon>
        <taxon>Paenibacillaceae</taxon>
        <taxon>Paenibacillus</taxon>
    </lineage>
</organism>